<feature type="chain" id="PRO_5042186180" description="GOLD domain-containing protein" evidence="10">
    <location>
        <begin position="26"/>
        <end position="230"/>
    </location>
</feature>
<keyword evidence="13" id="KW-1185">Reference proteome</keyword>
<evidence type="ECO:0000313" key="12">
    <source>
        <dbReference type="EMBL" id="KAK2173356.1"/>
    </source>
</evidence>
<comment type="subcellular location">
    <subcellularLocation>
        <location evidence="7">Endomembrane system</location>
        <topology evidence="7">Single-pass membrane protein</topology>
    </subcellularLocation>
    <subcellularLocation>
        <location evidence="1 8">Membrane</location>
        <topology evidence="1 8">Single-pass type I membrane protein</topology>
    </subcellularLocation>
</comment>
<evidence type="ECO:0000259" key="11">
    <source>
        <dbReference type="PROSITE" id="PS50866"/>
    </source>
</evidence>
<dbReference type="Gene3D" id="2.60.120.680">
    <property type="entry name" value="GOLD domain"/>
    <property type="match status" value="1"/>
</dbReference>
<accession>A0AAD9KKX3</accession>
<organism evidence="12 13">
    <name type="scientific">Ridgeia piscesae</name>
    <name type="common">Tubeworm</name>
    <dbReference type="NCBI Taxonomy" id="27915"/>
    <lineage>
        <taxon>Eukaryota</taxon>
        <taxon>Metazoa</taxon>
        <taxon>Spiralia</taxon>
        <taxon>Lophotrochozoa</taxon>
        <taxon>Annelida</taxon>
        <taxon>Polychaeta</taxon>
        <taxon>Sedentaria</taxon>
        <taxon>Canalipalpata</taxon>
        <taxon>Sabellida</taxon>
        <taxon>Siboglinidae</taxon>
        <taxon>Ridgeia</taxon>
    </lineage>
</organism>
<feature type="signal peptide" evidence="10">
    <location>
        <begin position="1"/>
        <end position="25"/>
    </location>
</feature>
<dbReference type="PANTHER" id="PTHR22811">
    <property type="entry name" value="TRANSMEMBRANE EMP24 DOMAIN-CONTAINING PROTEIN"/>
    <property type="match status" value="1"/>
</dbReference>
<evidence type="ECO:0000256" key="9">
    <source>
        <dbReference type="SAM" id="Phobius"/>
    </source>
</evidence>
<dbReference type="SUPFAM" id="SSF101576">
    <property type="entry name" value="Supernatant protein factor (SPF), C-terminal domain"/>
    <property type="match status" value="1"/>
</dbReference>
<keyword evidence="4 10" id="KW-0732">Signal</keyword>
<evidence type="ECO:0000256" key="8">
    <source>
        <dbReference type="RuleBase" id="RU003827"/>
    </source>
</evidence>
<dbReference type="InterPro" id="IPR036598">
    <property type="entry name" value="GOLD_dom_sf"/>
</dbReference>
<dbReference type="AlphaFoldDB" id="A0AAD9KKX3"/>
<evidence type="ECO:0000256" key="4">
    <source>
        <dbReference type="ARBA" id="ARBA00022729"/>
    </source>
</evidence>
<dbReference type="Proteomes" id="UP001209878">
    <property type="component" value="Unassembled WGS sequence"/>
</dbReference>
<dbReference type="InterPro" id="IPR015720">
    <property type="entry name" value="Emp24-like"/>
</dbReference>
<evidence type="ECO:0000256" key="3">
    <source>
        <dbReference type="ARBA" id="ARBA00022692"/>
    </source>
</evidence>
<dbReference type="EMBL" id="JAODUO010000882">
    <property type="protein sequence ID" value="KAK2173356.1"/>
    <property type="molecule type" value="Genomic_DNA"/>
</dbReference>
<evidence type="ECO:0000313" key="13">
    <source>
        <dbReference type="Proteomes" id="UP001209878"/>
    </source>
</evidence>
<reference evidence="12" key="1">
    <citation type="journal article" date="2023" name="Mol. Biol. Evol.">
        <title>Third-Generation Sequencing Reveals the Adaptive Role of the Epigenome in Three Deep-Sea Polychaetes.</title>
        <authorList>
            <person name="Perez M."/>
            <person name="Aroh O."/>
            <person name="Sun Y."/>
            <person name="Lan Y."/>
            <person name="Juniper S.K."/>
            <person name="Young C.R."/>
            <person name="Angers B."/>
            <person name="Qian P.Y."/>
        </authorList>
    </citation>
    <scope>NUCLEOTIDE SEQUENCE</scope>
    <source>
        <strain evidence="12">R07B-5</strain>
    </source>
</reference>
<dbReference type="GO" id="GO:0016020">
    <property type="term" value="C:membrane"/>
    <property type="evidence" value="ECO:0007669"/>
    <property type="project" value="UniProtKB-SubCell"/>
</dbReference>
<dbReference type="Pfam" id="PF01105">
    <property type="entry name" value="EMP24_GP25L"/>
    <property type="match status" value="1"/>
</dbReference>
<dbReference type="GO" id="GO:0012505">
    <property type="term" value="C:endomembrane system"/>
    <property type="evidence" value="ECO:0007669"/>
    <property type="project" value="UniProtKB-SubCell"/>
</dbReference>
<proteinExistence type="inferred from homology"/>
<comment type="similarity">
    <text evidence="2 8">Belongs to the EMP24/GP25L family.</text>
</comment>
<gene>
    <name evidence="12" type="ORF">NP493_882g01008</name>
</gene>
<name>A0AAD9KKX3_RIDPI</name>
<evidence type="ECO:0000256" key="5">
    <source>
        <dbReference type="ARBA" id="ARBA00022989"/>
    </source>
</evidence>
<evidence type="ECO:0000256" key="1">
    <source>
        <dbReference type="ARBA" id="ARBA00004479"/>
    </source>
</evidence>
<keyword evidence="3 8" id="KW-0812">Transmembrane</keyword>
<dbReference type="PROSITE" id="PS50866">
    <property type="entry name" value="GOLD"/>
    <property type="match status" value="1"/>
</dbReference>
<dbReference type="SMART" id="SM01190">
    <property type="entry name" value="EMP24_GP25L"/>
    <property type="match status" value="1"/>
</dbReference>
<dbReference type="InterPro" id="IPR009038">
    <property type="entry name" value="GOLD_dom"/>
</dbReference>
<evidence type="ECO:0000256" key="6">
    <source>
        <dbReference type="ARBA" id="ARBA00023136"/>
    </source>
</evidence>
<keyword evidence="6 9" id="KW-0472">Membrane</keyword>
<feature type="transmembrane region" description="Helical" evidence="9">
    <location>
        <begin position="192"/>
        <end position="216"/>
    </location>
</feature>
<protein>
    <recommendedName>
        <fullName evidence="11">GOLD domain-containing protein</fullName>
    </recommendedName>
</protein>
<evidence type="ECO:0000256" key="7">
    <source>
        <dbReference type="ARBA" id="ARBA00037847"/>
    </source>
</evidence>
<sequence length="230" mass="26580">MGSNFRHMYLSTLLLITCCFSVCISVITDLTIEIKPGVNECLYQFVRANTAFEVEYQVIEGGEADINFVVHDPDGVPVITEVRRSESSHKLRATKEGDYRFCLDNTFSRFSHKQVFFEFMTEHDDDDDDQFKKFTALPDDLSKFDMKLDDFLVPIAKINQDLTRSVQLTNTLRMIEARDRSILEDNYSRVNFWSSVQLFIMVSVGLVQVLMIRSLFEDRSKVGKILRLAT</sequence>
<evidence type="ECO:0000256" key="10">
    <source>
        <dbReference type="SAM" id="SignalP"/>
    </source>
</evidence>
<evidence type="ECO:0000256" key="2">
    <source>
        <dbReference type="ARBA" id="ARBA00007104"/>
    </source>
</evidence>
<keyword evidence="5 9" id="KW-1133">Transmembrane helix</keyword>
<comment type="caution">
    <text evidence="12">The sequence shown here is derived from an EMBL/GenBank/DDBJ whole genome shotgun (WGS) entry which is preliminary data.</text>
</comment>
<feature type="domain" description="GOLD" evidence="11">
    <location>
        <begin position="39"/>
        <end position="121"/>
    </location>
</feature>